<sequence>MVEFLIFNSFAELMNENPHRANLICKQYNEYLSLSDESAIWSQVLIQSYFICLEIVWARTRSLIGLLVDVKHVAHIGWDGPFDTAPSWVHIIESPHLKVLLFLHGHVKVWFLLLN</sequence>
<dbReference type="Proteomes" id="UP000594638">
    <property type="component" value="Unassembled WGS sequence"/>
</dbReference>
<organism evidence="1 2">
    <name type="scientific">Olea europaea subsp. europaea</name>
    <dbReference type="NCBI Taxonomy" id="158383"/>
    <lineage>
        <taxon>Eukaryota</taxon>
        <taxon>Viridiplantae</taxon>
        <taxon>Streptophyta</taxon>
        <taxon>Embryophyta</taxon>
        <taxon>Tracheophyta</taxon>
        <taxon>Spermatophyta</taxon>
        <taxon>Magnoliopsida</taxon>
        <taxon>eudicotyledons</taxon>
        <taxon>Gunneridae</taxon>
        <taxon>Pentapetalae</taxon>
        <taxon>asterids</taxon>
        <taxon>lamiids</taxon>
        <taxon>Lamiales</taxon>
        <taxon>Oleaceae</taxon>
        <taxon>Oleeae</taxon>
        <taxon>Olea</taxon>
    </lineage>
</organism>
<comment type="caution">
    <text evidence="1">The sequence shown here is derived from an EMBL/GenBank/DDBJ whole genome shotgun (WGS) entry which is preliminary data.</text>
</comment>
<proteinExistence type="predicted"/>
<dbReference type="AlphaFoldDB" id="A0A8S0S057"/>
<dbReference type="OrthoDB" id="4206278at2759"/>
<name>A0A8S0S057_OLEEU</name>
<gene>
    <name evidence="1" type="ORF">OLEA9_A001928</name>
</gene>
<protein>
    <submittedName>
        <fullName evidence="1">Uncharacterized protein</fullName>
    </submittedName>
</protein>
<dbReference type="Gramene" id="OE9A001928T1">
    <property type="protein sequence ID" value="OE9A001928C1"/>
    <property type="gene ID" value="OE9A001928"/>
</dbReference>
<evidence type="ECO:0000313" key="2">
    <source>
        <dbReference type="Proteomes" id="UP000594638"/>
    </source>
</evidence>
<accession>A0A8S0S057</accession>
<reference evidence="1 2" key="1">
    <citation type="submission" date="2019-12" db="EMBL/GenBank/DDBJ databases">
        <authorList>
            <person name="Alioto T."/>
            <person name="Alioto T."/>
            <person name="Gomez Garrido J."/>
        </authorList>
    </citation>
    <scope>NUCLEOTIDE SEQUENCE [LARGE SCALE GENOMIC DNA]</scope>
</reference>
<evidence type="ECO:0000313" key="1">
    <source>
        <dbReference type="EMBL" id="CAA2984997.1"/>
    </source>
</evidence>
<dbReference type="EMBL" id="CACTIH010003787">
    <property type="protein sequence ID" value="CAA2984997.1"/>
    <property type="molecule type" value="Genomic_DNA"/>
</dbReference>
<keyword evidence="2" id="KW-1185">Reference proteome</keyword>